<accession>A0A7H1NR93</accession>
<keyword evidence="14" id="KW-1185">Reference proteome</keyword>
<feature type="domain" description="TonB C-terminal" evidence="12">
    <location>
        <begin position="145"/>
        <end position="236"/>
    </location>
</feature>
<dbReference type="AlphaFoldDB" id="A0A7H1NR93"/>
<evidence type="ECO:0000256" key="9">
    <source>
        <dbReference type="ARBA" id="ARBA00023136"/>
    </source>
</evidence>
<evidence type="ECO:0000313" key="14">
    <source>
        <dbReference type="Proteomes" id="UP000516349"/>
    </source>
</evidence>
<proteinExistence type="inferred from homology"/>
<gene>
    <name evidence="13" type="ORF">JGUZn3_10750</name>
</gene>
<dbReference type="PANTHER" id="PTHR33446:SF2">
    <property type="entry name" value="PROTEIN TONB"/>
    <property type="match status" value="1"/>
</dbReference>
<dbReference type="RefSeq" id="WP_203414631.1">
    <property type="nucleotide sequence ID" value="NZ_CP060244.1"/>
</dbReference>
<evidence type="ECO:0000256" key="10">
    <source>
        <dbReference type="RuleBase" id="RU362123"/>
    </source>
</evidence>
<reference evidence="13 14" key="1">
    <citation type="submission" date="2020-08" db="EMBL/GenBank/DDBJ databases">
        <title>Complete genome sequence of Entomobacter blattae G55GP.</title>
        <authorList>
            <person name="Poehlein A."/>
            <person name="Guzman J."/>
            <person name="Daniel R."/>
            <person name="Vilcinskas A."/>
        </authorList>
    </citation>
    <scope>NUCLEOTIDE SEQUENCE [LARGE SCALE GENOMIC DNA]</scope>
    <source>
        <strain evidence="13 14">G55GP</strain>
    </source>
</reference>
<dbReference type="Gene3D" id="3.30.1150.10">
    <property type="match status" value="1"/>
</dbReference>
<dbReference type="PRINTS" id="PR01374">
    <property type="entry name" value="TONBPROTEIN"/>
</dbReference>
<evidence type="ECO:0000256" key="1">
    <source>
        <dbReference type="ARBA" id="ARBA00004383"/>
    </source>
</evidence>
<feature type="compositionally biased region" description="Low complexity" evidence="11">
    <location>
        <begin position="117"/>
        <end position="142"/>
    </location>
</feature>
<dbReference type="GO" id="GO:0005886">
    <property type="term" value="C:plasma membrane"/>
    <property type="evidence" value="ECO:0007669"/>
    <property type="project" value="UniProtKB-SubCell"/>
</dbReference>
<feature type="region of interest" description="Disordered" evidence="11">
    <location>
        <begin position="58"/>
        <end position="165"/>
    </location>
</feature>
<dbReference type="PROSITE" id="PS52015">
    <property type="entry name" value="TONB_CTD"/>
    <property type="match status" value="1"/>
</dbReference>
<evidence type="ECO:0000313" key="13">
    <source>
        <dbReference type="EMBL" id="QNT78303.1"/>
    </source>
</evidence>
<keyword evidence="4 10" id="KW-1003">Cell membrane</keyword>
<keyword evidence="10" id="KW-0735">Signal-anchor</keyword>
<evidence type="ECO:0000256" key="5">
    <source>
        <dbReference type="ARBA" id="ARBA00022519"/>
    </source>
</evidence>
<evidence type="ECO:0000256" key="6">
    <source>
        <dbReference type="ARBA" id="ARBA00022692"/>
    </source>
</evidence>
<dbReference type="GO" id="GO:0015031">
    <property type="term" value="P:protein transport"/>
    <property type="evidence" value="ECO:0007669"/>
    <property type="project" value="UniProtKB-UniRule"/>
</dbReference>
<evidence type="ECO:0000256" key="11">
    <source>
        <dbReference type="SAM" id="MobiDB-lite"/>
    </source>
</evidence>
<keyword evidence="9 10" id="KW-0472">Membrane</keyword>
<evidence type="ECO:0000256" key="3">
    <source>
        <dbReference type="ARBA" id="ARBA00022448"/>
    </source>
</evidence>
<feature type="compositionally biased region" description="Pro residues" evidence="11">
    <location>
        <begin position="64"/>
        <end position="80"/>
    </location>
</feature>
<dbReference type="GO" id="GO:0015891">
    <property type="term" value="P:siderophore transport"/>
    <property type="evidence" value="ECO:0007669"/>
    <property type="project" value="InterPro"/>
</dbReference>
<keyword evidence="5 10" id="KW-0997">Cell inner membrane</keyword>
<keyword evidence="8 10" id="KW-1133">Transmembrane helix</keyword>
<evidence type="ECO:0000256" key="7">
    <source>
        <dbReference type="ARBA" id="ARBA00022927"/>
    </source>
</evidence>
<feature type="transmembrane region" description="Helical" evidence="10">
    <location>
        <begin position="12"/>
        <end position="32"/>
    </location>
</feature>
<dbReference type="NCBIfam" id="TIGR01352">
    <property type="entry name" value="tonB_Cterm"/>
    <property type="match status" value="1"/>
</dbReference>
<dbReference type="InterPro" id="IPR003538">
    <property type="entry name" value="TonB"/>
</dbReference>
<evidence type="ECO:0000256" key="4">
    <source>
        <dbReference type="ARBA" id="ARBA00022475"/>
    </source>
</evidence>
<dbReference type="InterPro" id="IPR051045">
    <property type="entry name" value="TonB-dependent_transducer"/>
</dbReference>
<evidence type="ECO:0000259" key="12">
    <source>
        <dbReference type="PROSITE" id="PS52015"/>
    </source>
</evidence>
<dbReference type="InterPro" id="IPR037682">
    <property type="entry name" value="TonB_C"/>
</dbReference>
<feature type="compositionally biased region" description="Pro residues" evidence="11">
    <location>
        <begin position="104"/>
        <end position="116"/>
    </location>
</feature>
<dbReference type="KEGG" id="ebla:JGUZn3_10750"/>
<dbReference type="PANTHER" id="PTHR33446">
    <property type="entry name" value="PROTEIN TONB-RELATED"/>
    <property type="match status" value="1"/>
</dbReference>
<dbReference type="InterPro" id="IPR006260">
    <property type="entry name" value="TonB/TolA_C"/>
</dbReference>
<dbReference type="Proteomes" id="UP000516349">
    <property type="component" value="Chromosome"/>
</dbReference>
<keyword evidence="6 10" id="KW-0812">Transmembrane</keyword>
<evidence type="ECO:0000256" key="2">
    <source>
        <dbReference type="ARBA" id="ARBA00006555"/>
    </source>
</evidence>
<evidence type="ECO:0000256" key="8">
    <source>
        <dbReference type="ARBA" id="ARBA00022989"/>
    </source>
</evidence>
<dbReference type="GO" id="GO:0030288">
    <property type="term" value="C:outer membrane-bounded periplasmic space"/>
    <property type="evidence" value="ECO:0007669"/>
    <property type="project" value="InterPro"/>
</dbReference>
<protein>
    <recommendedName>
        <fullName evidence="10">Protein TonB</fullName>
    </recommendedName>
</protein>
<dbReference type="GO" id="GO:0055085">
    <property type="term" value="P:transmembrane transport"/>
    <property type="evidence" value="ECO:0007669"/>
    <property type="project" value="InterPro"/>
</dbReference>
<sequence length="236" mass="24904">MAATYVMKNNKLRMVWLIVTIIIHILFIHALIRVMAKPDTITPVIPLSVTIEASASSANSAAPPAAPPPSMIEPPPPVVMPPKLNMPVPEPPKTPPIKKLTPRKTPPTTHPAPSPAPSSQSQASSPSSTTATAAAPSHAASTQHDRNAGVNPIGGGRPNYPETMQELGKEGSVDAACDIEANGTTSNCHLVNVSGGQAFGEAVLTFLKTHRYQPAIRNGVPVRTPNHTLHFTFQLN</sequence>
<name>A0A7H1NR93_9PROT</name>
<comment type="subcellular location">
    <subcellularLocation>
        <location evidence="1 10">Cell inner membrane</location>
        <topology evidence="1 10">Single-pass membrane protein</topology>
        <orientation evidence="1 10">Periplasmic side</orientation>
    </subcellularLocation>
</comment>
<comment type="similarity">
    <text evidence="2 10">Belongs to the TonB family.</text>
</comment>
<dbReference type="Pfam" id="PF03544">
    <property type="entry name" value="TonB_C"/>
    <property type="match status" value="1"/>
</dbReference>
<comment type="function">
    <text evidence="10">Interacts with outer membrane receptor proteins that carry out high-affinity binding and energy dependent uptake into the periplasmic space of specific substrates. It could act to transduce energy from the cytoplasmic membrane to specific energy-requiring processes in the outer membrane, resulting in the release into the periplasm of ligands bound by these outer membrane proteins.</text>
</comment>
<dbReference type="SUPFAM" id="SSF74653">
    <property type="entry name" value="TolA/TonB C-terminal domain"/>
    <property type="match status" value="1"/>
</dbReference>
<dbReference type="GO" id="GO:0031992">
    <property type="term" value="F:energy transducer activity"/>
    <property type="evidence" value="ECO:0007669"/>
    <property type="project" value="InterPro"/>
</dbReference>
<keyword evidence="7 10" id="KW-0653">Protein transport</keyword>
<dbReference type="EMBL" id="CP060244">
    <property type="protein sequence ID" value="QNT78303.1"/>
    <property type="molecule type" value="Genomic_DNA"/>
</dbReference>
<organism evidence="13 14">
    <name type="scientific">Entomobacter blattae</name>
    <dbReference type="NCBI Taxonomy" id="2762277"/>
    <lineage>
        <taxon>Bacteria</taxon>
        <taxon>Pseudomonadati</taxon>
        <taxon>Pseudomonadota</taxon>
        <taxon>Alphaproteobacteria</taxon>
        <taxon>Acetobacterales</taxon>
        <taxon>Acetobacteraceae</taxon>
        <taxon>Entomobacter</taxon>
    </lineage>
</organism>
<keyword evidence="3 10" id="KW-0813">Transport</keyword>